<evidence type="ECO:0000256" key="1">
    <source>
        <dbReference type="SAM" id="SignalP"/>
    </source>
</evidence>
<keyword evidence="3" id="KW-1185">Reference proteome</keyword>
<dbReference type="OrthoDB" id="8099120at2"/>
<dbReference type="Pfam" id="PF05494">
    <property type="entry name" value="MlaC"/>
    <property type="match status" value="1"/>
</dbReference>
<organism evidence="2 3">
    <name type="scientific">Acidocella aminolytica 101 = DSM 11237</name>
    <dbReference type="NCBI Taxonomy" id="1120923"/>
    <lineage>
        <taxon>Bacteria</taxon>
        <taxon>Pseudomonadati</taxon>
        <taxon>Pseudomonadota</taxon>
        <taxon>Alphaproteobacteria</taxon>
        <taxon>Acetobacterales</taxon>
        <taxon>Acidocellaceae</taxon>
        <taxon>Acidocella</taxon>
    </lineage>
</organism>
<gene>
    <name evidence="2" type="ORF">Aam_028_009</name>
</gene>
<dbReference type="STRING" id="1120923.SAMN02746095_01123"/>
<dbReference type="RefSeq" id="WP_048878188.1">
    <property type="nucleotide sequence ID" value="NZ_BANC01000028.1"/>
</dbReference>
<sequence length="207" mass="22296">MHFRRFFLGAVASVPMLAMMAGAAHAQAMAPAAAKSFIQQSGDKLVAIVNGDGTQRQKATELRDLVNQIVAVDQVGDYVLGRYNHVATPAQKQQFLTLFHQLLSYNITYQIKAYKGVSFTVNKATQQGNDVLVDTTVTAPDKSPADVGWVVEQDKGQPKIIDVIVAGTSLRITTRNDYAGVITDNGGQVSALLSAMQNQITKISSSQ</sequence>
<evidence type="ECO:0000313" key="3">
    <source>
        <dbReference type="Proteomes" id="UP000032668"/>
    </source>
</evidence>
<evidence type="ECO:0000313" key="2">
    <source>
        <dbReference type="EMBL" id="GAN79745.1"/>
    </source>
</evidence>
<protein>
    <submittedName>
        <fullName evidence="2">ABC transporter toluene transporter auxiliary component</fullName>
    </submittedName>
</protein>
<accession>A0A0D6PDB6</accession>
<feature type="chain" id="PRO_5010343041" evidence="1">
    <location>
        <begin position="27"/>
        <end position="207"/>
    </location>
</feature>
<dbReference type="Gene3D" id="3.10.450.710">
    <property type="entry name" value="Tgt2/MlaC"/>
    <property type="match status" value="1"/>
</dbReference>
<dbReference type="InterPro" id="IPR042245">
    <property type="entry name" value="Tgt2/MlaC_sf"/>
</dbReference>
<reference evidence="2 3" key="1">
    <citation type="submission" date="2012-11" db="EMBL/GenBank/DDBJ databases">
        <title>Whole genome sequence of Acidocella aminolytica 101 = DSM 11237.</title>
        <authorList>
            <person name="Azuma Y."/>
            <person name="Higashiura N."/>
            <person name="Hirakawa H."/>
            <person name="Matsushita K."/>
        </authorList>
    </citation>
    <scope>NUCLEOTIDE SEQUENCE [LARGE SCALE GENOMIC DNA]</scope>
    <source>
        <strain evidence="3">101 / DSM 11237</strain>
    </source>
</reference>
<keyword evidence="1" id="KW-0732">Signal</keyword>
<comment type="caution">
    <text evidence="2">The sequence shown here is derived from an EMBL/GenBank/DDBJ whole genome shotgun (WGS) entry which is preliminary data.</text>
</comment>
<feature type="signal peptide" evidence="1">
    <location>
        <begin position="1"/>
        <end position="26"/>
    </location>
</feature>
<dbReference type="EMBL" id="BANC01000028">
    <property type="protein sequence ID" value="GAN79745.1"/>
    <property type="molecule type" value="Genomic_DNA"/>
</dbReference>
<name>A0A0D6PDB6_9PROT</name>
<dbReference type="InterPro" id="IPR008869">
    <property type="entry name" value="MlaC/ttg2D"/>
</dbReference>
<dbReference type="InterPro" id="IPR006311">
    <property type="entry name" value="TAT_signal"/>
</dbReference>
<dbReference type="AlphaFoldDB" id="A0A0D6PDB6"/>
<proteinExistence type="predicted"/>
<dbReference type="PANTHER" id="PTHR36573">
    <property type="entry name" value="INTERMEMBRANE PHOSPHOLIPID TRANSPORT SYSTEM BINDING PROTEIN MLAC"/>
    <property type="match status" value="1"/>
</dbReference>
<dbReference type="PROSITE" id="PS51318">
    <property type="entry name" value="TAT"/>
    <property type="match status" value="1"/>
</dbReference>
<dbReference type="Proteomes" id="UP000032668">
    <property type="component" value="Unassembled WGS sequence"/>
</dbReference>
<dbReference type="PANTHER" id="PTHR36573:SF1">
    <property type="entry name" value="INTERMEMBRANE PHOSPHOLIPID TRANSPORT SYSTEM BINDING PROTEIN MLAC"/>
    <property type="match status" value="1"/>
</dbReference>